<proteinExistence type="predicted"/>
<sequence length="60" mass="6427">MHNVSQIRKMSREQAHGVVGGYEGASAPAANTRANSTSRAGANVRNTTVVNVYVRRGKWG</sequence>
<dbReference type="Proteomes" id="UP000322822">
    <property type="component" value="Chromosome 1"/>
</dbReference>
<organism evidence="2 3">
    <name type="scientific">Cupriavidus pauculus</name>
    <dbReference type="NCBI Taxonomy" id="82633"/>
    <lineage>
        <taxon>Bacteria</taxon>
        <taxon>Pseudomonadati</taxon>
        <taxon>Pseudomonadota</taxon>
        <taxon>Betaproteobacteria</taxon>
        <taxon>Burkholderiales</taxon>
        <taxon>Burkholderiaceae</taxon>
        <taxon>Cupriavidus</taxon>
    </lineage>
</organism>
<feature type="region of interest" description="Disordered" evidence="1">
    <location>
        <begin position="1"/>
        <end position="42"/>
    </location>
</feature>
<name>A0A5P2H1B3_9BURK</name>
<gene>
    <name evidence="2" type="ORF">FOB72_04315</name>
</gene>
<dbReference type="AlphaFoldDB" id="A0A5P2H1B3"/>
<dbReference type="EMBL" id="CP044065">
    <property type="protein sequence ID" value="QET01335.1"/>
    <property type="molecule type" value="Genomic_DNA"/>
</dbReference>
<protein>
    <submittedName>
        <fullName evidence="2">Uncharacterized protein</fullName>
    </submittedName>
</protein>
<reference evidence="2 3" key="1">
    <citation type="submission" date="2019-09" db="EMBL/GenBank/DDBJ databases">
        <title>FDA dAtabase for Regulatory Grade micrObial Sequences (FDA-ARGOS): Supporting development and validation of Infectious Disease Dx tests.</title>
        <authorList>
            <person name="Sciortino C."/>
            <person name="Tallon L."/>
            <person name="Sadzewicz L."/>
            <person name="Vavikolanu K."/>
            <person name="Mehta A."/>
            <person name="Aluvathingal J."/>
            <person name="Nadendla S."/>
            <person name="Nandy P."/>
            <person name="Geyer C."/>
            <person name="Yan Y."/>
            <person name="Sichtig H."/>
        </authorList>
    </citation>
    <scope>NUCLEOTIDE SEQUENCE [LARGE SCALE GENOMIC DNA]</scope>
    <source>
        <strain evidence="2 3">FDAARGOS_664</strain>
    </source>
</reference>
<dbReference type="RefSeq" id="WP_150371389.1">
    <property type="nucleotide sequence ID" value="NZ_CP044065.1"/>
</dbReference>
<evidence type="ECO:0000313" key="3">
    <source>
        <dbReference type="Proteomes" id="UP000322822"/>
    </source>
</evidence>
<evidence type="ECO:0000313" key="2">
    <source>
        <dbReference type="EMBL" id="QET01335.1"/>
    </source>
</evidence>
<evidence type="ECO:0000256" key="1">
    <source>
        <dbReference type="SAM" id="MobiDB-lite"/>
    </source>
</evidence>
<accession>A0A5P2H1B3</accession>